<keyword evidence="2" id="KW-1185">Reference proteome</keyword>
<name>A0A7I9VBW9_9ACTN</name>
<gene>
    <name evidence="1" type="ORF">nbrc107696_31380</name>
</gene>
<evidence type="ECO:0008006" key="3">
    <source>
        <dbReference type="Google" id="ProtNLM"/>
    </source>
</evidence>
<comment type="caution">
    <text evidence="1">The sequence shown here is derived from an EMBL/GenBank/DDBJ whole genome shotgun (WGS) entry which is preliminary data.</text>
</comment>
<organism evidence="1 2">
    <name type="scientific">Gordonia spumicola</name>
    <dbReference type="NCBI Taxonomy" id="589161"/>
    <lineage>
        <taxon>Bacteria</taxon>
        <taxon>Bacillati</taxon>
        <taxon>Actinomycetota</taxon>
        <taxon>Actinomycetes</taxon>
        <taxon>Mycobacteriales</taxon>
        <taxon>Gordoniaceae</taxon>
        <taxon>Gordonia</taxon>
    </lineage>
</organism>
<dbReference type="EMBL" id="BJOV01000005">
    <property type="protein sequence ID" value="GEE02692.1"/>
    <property type="molecule type" value="Genomic_DNA"/>
</dbReference>
<accession>A0A7I9VBW9</accession>
<sequence>MDNAGDESGETRLTQPMWPTDKYGIVNRDAALAHGFSERQIAAAVHAGVLVIVGRGRYVPQSTIDLADDERDELYRFVCVAAATAPGSPVLSHESAAAVHGLRLLYPDHRHVHVTTGRESGGSRRPTRVIHGSAFGPGDVVEVDGLLVTSLARTAADIALAGRFPQALTVFDAALRAACELDALSALLVKNRKGVGVARRALGFADGRAESPGESWSRAQMIDADLPIPDLQVEYTLRDGSLARCDFGIDGRFVGEFDGLVKYRRGMRRGEEPENVVIREKIREDRLRDLGLDVRRWVWADLRGNHMVPMLRERYEVLGIRV</sequence>
<proteinExistence type="predicted"/>
<dbReference type="AlphaFoldDB" id="A0A7I9VBW9"/>
<dbReference type="Proteomes" id="UP000444960">
    <property type="component" value="Unassembled WGS sequence"/>
</dbReference>
<reference evidence="2" key="1">
    <citation type="submission" date="2019-06" db="EMBL/GenBank/DDBJ databases">
        <title>Gordonia isolated from sludge of a wastewater treatment plant.</title>
        <authorList>
            <person name="Tamura T."/>
            <person name="Aoyama K."/>
            <person name="Kang Y."/>
            <person name="Saito S."/>
            <person name="Akiyama N."/>
            <person name="Yazawa K."/>
            <person name="Gonoi T."/>
            <person name="Mikami Y."/>
        </authorList>
    </citation>
    <scope>NUCLEOTIDE SEQUENCE [LARGE SCALE GENOMIC DNA]</scope>
    <source>
        <strain evidence="2">NBRC 107696</strain>
    </source>
</reference>
<evidence type="ECO:0000313" key="2">
    <source>
        <dbReference type="Proteomes" id="UP000444960"/>
    </source>
</evidence>
<evidence type="ECO:0000313" key="1">
    <source>
        <dbReference type="EMBL" id="GEE02692.1"/>
    </source>
</evidence>
<protein>
    <recommendedName>
        <fullName evidence="3">CTP synthase</fullName>
    </recommendedName>
</protein>